<dbReference type="PROSITE" id="PS00036">
    <property type="entry name" value="BZIP_BASIC"/>
    <property type="match status" value="1"/>
</dbReference>
<keyword evidence="6" id="KW-0804">Transcription</keyword>
<evidence type="ECO:0000256" key="9">
    <source>
        <dbReference type="SAM" id="Coils"/>
    </source>
</evidence>
<evidence type="ECO:0000256" key="11">
    <source>
        <dbReference type="SAM" id="Phobius"/>
    </source>
</evidence>
<dbReference type="Pfam" id="PF00170">
    <property type="entry name" value="bZIP_1"/>
    <property type="match status" value="1"/>
</dbReference>
<feature type="transmembrane region" description="Helical" evidence="11">
    <location>
        <begin position="85"/>
        <end position="105"/>
    </location>
</feature>
<dbReference type="GO" id="GO:0001228">
    <property type="term" value="F:DNA-binding transcription activator activity, RNA polymerase II-specific"/>
    <property type="evidence" value="ECO:0007669"/>
    <property type="project" value="TreeGrafter"/>
</dbReference>
<feature type="region of interest" description="Disordered" evidence="10">
    <location>
        <begin position="111"/>
        <end position="334"/>
    </location>
</feature>
<feature type="coiled-coil region" evidence="9">
    <location>
        <begin position="495"/>
        <end position="522"/>
    </location>
</feature>
<keyword evidence="4" id="KW-0805">Transcription regulation</keyword>
<evidence type="ECO:0000256" key="10">
    <source>
        <dbReference type="SAM" id="MobiDB-lite"/>
    </source>
</evidence>
<keyword evidence="5" id="KW-0238">DNA-binding</keyword>
<dbReference type="PANTHER" id="PTHR40621">
    <property type="entry name" value="TRANSCRIPTION FACTOR KAPC-RELATED"/>
    <property type="match status" value="1"/>
</dbReference>
<dbReference type="GO" id="GO:0090575">
    <property type="term" value="C:RNA polymerase II transcription regulator complex"/>
    <property type="evidence" value="ECO:0007669"/>
    <property type="project" value="TreeGrafter"/>
</dbReference>
<sequence length="636" mass="67982">MATSTTTFSKEELKGTVAPETMTTEPESSRKIPLFFPIDTASSTAISIAPTLATVPLSSSMPASNSNGTTIADIVPAGKSPTVNIAYAAIAPAVFAMLVLAAIFMRRKQKRRRASEAEANPRSGGVLSGDGKAGVGAGGVPIIASPTPPSRKGGGGRGRTNTLGKNDGKGMELRPLPSSTLTSIELPERARTENERELRDSDIYSPRYGTPSNHTSASSAKGQDSTPITRVGILPSVPSIELEDPDGHQIPPQTPPPTLPPLPSPDLNENWLPSRMGSPVQSSPARRAPRYISSPAKASPPRTPPETSSPLNAASPRLSPPIRGPAIASSPSNNLIATPFHKNYKRTSDAPNSVASISASNLSFSTIPTQEASEKTPQVQVVCRSTTETLRRPVRSMQSPEEKDIMSLREHLLAAQAGQPVPPSTSPTSSHDTMHIAHSPNQQQIDPQIGGGGAGYPMAMDESMEDQMNDLRKGRRELSTSKRAAQNRAAQRAFRQRKEQYIQSLKDQVKEHQNLAASYETIQKENFSLRQYVITLQAKILESHTELPPPPESIDLSRPPPTVETHPHVQGPPMGTESIEGQLQAAAEAVRAAEANDGRQSYQQQHQQHNQHHQGDRVPEADGSGGAASRESSDDA</sequence>
<feature type="compositionally biased region" description="Polar residues" evidence="10">
    <location>
        <begin position="210"/>
        <end position="228"/>
    </location>
</feature>
<evidence type="ECO:0000256" key="2">
    <source>
        <dbReference type="ARBA" id="ARBA00004123"/>
    </source>
</evidence>
<comment type="function">
    <text evidence="1">Putative transcription factor.</text>
</comment>
<dbReference type="InterPro" id="IPR004827">
    <property type="entry name" value="bZIP"/>
</dbReference>
<dbReference type="CDD" id="cd14688">
    <property type="entry name" value="bZIP_YAP"/>
    <property type="match status" value="1"/>
</dbReference>
<evidence type="ECO:0000256" key="1">
    <source>
        <dbReference type="ARBA" id="ARBA00004049"/>
    </source>
</evidence>
<comment type="caution">
    <text evidence="13">The sequence shown here is derived from an EMBL/GenBank/DDBJ whole genome shotgun (WGS) entry which is preliminary data.</text>
</comment>
<accession>A0A8H3VBH6</accession>
<feature type="compositionally biased region" description="Pro residues" evidence="10">
    <location>
        <begin position="252"/>
        <end position="264"/>
    </location>
</feature>
<keyword evidence="7" id="KW-0539">Nucleus</keyword>
<dbReference type="GO" id="GO:0000976">
    <property type="term" value="F:transcription cis-regulatory region binding"/>
    <property type="evidence" value="ECO:0007669"/>
    <property type="project" value="InterPro"/>
</dbReference>
<comment type="similarity">
    <text evidence="3">Belongs to the bZIP family.</text>
</comment>
<feature type="domain" description="BZIP" evidence="12">
    <location>
        <begin position="482"/>
        <end position="497"/>
    </location>
</feature>
<dbReference type="SUPFAM" id="SSF57959">
    <property type="entry name" value="Leucine zipper domain"/>
    <property type="match status" value="1"/>
</dbReference>
<keyword evidence="11" id="KW-0472">Membrane</keyword>
<organism evidence="13 14">
    <name type="scientific">Venturia inaequalis</name>
    <name type="common">Apple scab fungus</name>
    <dbReference type="NCBI Taxonomy" id="5025"/>
    <lineage>
        <taxon>Eukaryota</taxon>
        <taxon>Fungi</taxon>
        <taxon>Dikarya</taxon>
        <taxon>Ascomycota</taxon>
        <taxon>Pezizomycotina</taxon>
        <taxon>Dothideomycetes</taxon>
        <taxon>Pleosporomycetidae</taxon>
        <taxon>Venturiales</taxon>
        <taxon>Venturiaceae</taxon>
        <taxon>Venturia</taxon>
    </lineage>
</organism>
<dbReference type="SMART" id="SM00338">
    <property type="entry name" value="BRLZ"/>
    <property type="match status" value="1"/>
</dbReference>
<evidence type="ECO:0000256" key="8">
    <source>
        <dbReference type="ARBA" id="ARBA00044067"/>
    </source>
</evidence>
<evidence type="ECO:0000259" key="12">
    <source>
        <dbReference type="PROSITE" id="PS00036"/>
    </source>
</evidence>
<proteinExistence type="inferred from homology"/>
<dbReference type="InterPro" id="IPR046347">
    <property type="entry name" value="bZIP_sf"/>
</dbReference>
<gene>
    <name evidence="13" type="ORF">BLS_006708</name>
</gene>
<evidence type="ECO:0000313" key="13">
    <source>
        <dbReference type="EMBL" id="KAE9985625.1"/>
    </source>
</evidence>
<evidence type="ECO:0000256" key="3">
    <source>
        <dbReference type="ARBA" id="ARBA00007163"/>
    </source>
</evidence>
<keyword evidence="11" id="KW-0812">Transmembrane</keyword>
<protein>
    <recommendedName>
        <fullName evidence="8">Putative transcription factor kapC</fullName>
    </recommendedName>
</protein>
<feature type="region of interest" description="Disordered" evidence="10">
    <location>
        <begin position="416"/>
        <end position="495"/>
    </location>
</feature>
<dbReference type="EMBL" id="WNWQ01000005">
    <property type="protein sequence ID" value="KAE9985625.1"/>
    <property type="molecule type" value="Genomic_DNA"/>
</dbReference>
<keyword evidence="9" id="KW-0175">Coiled coil</keyword>
<feature type="compositionally biased region" description="Basic and acidic residues" evidence="10">
    <location>
        <begin position="186"/>
        <end position="202"/>
    </location>
</feature>
<evidence type="ECO:0000256" key="5">
    <source>
        <dbReference type="ARBA" id="ARBA00023125"/>
    </source>
</evidence>
<name>A0A8H3VBH6_VENIN</name>
<dbReference type="Proteomes" id="UP000433883">
    <property type="component" value="Unassembled WGS sequence"/>
</dbReference>
<dbReference type="Gene3D" id="1.20.5.170">
    <property type="match status" value="1"/>
</dbReference>
<keyword evidence="11" id="KW-1133">Transmembrane helix</keyword>
<feature type="region of interest" description="Disordered" evidence="10">
    <location>
        <begin position="544"/>
        <end position="636"/>
    </location>
</feature>
<evidence type="ECO:0000256" key="7">
    <source>
        <dbReference type="ARBA" id="ARBA00023242"/>
    </source>
</evidence>
<feature type="compositionally biased region" description="Basic and acidic residues" evidence="10">
    <location>
        <begin position="469"/>
        <end position="480"/>
    </location>
</feature>
<feature type="compositionally biased region" description="Low complexity" evidence="10">
    <location>
        <begin position="585"/>
        <end position="595"/>
    </location>
</feature>
<dbReference type="InterPro" id="IPR050936">
    <property type="entry name" value="AP-1-like"/>
</dbReference>
<evidence type="ECO:0000256" key="4">
    <source>
        <dbReference type="ARBA" id="ARBA00023015"/>
    </source>
</evidence>
<comment type="subcellular location">
    <subcellularLocation>
        <location evidence="2">Nucleus</location>
    </subcellularLocation>
</comment>
<evidence type="ECO:0000313" key="14">
    <source>
        <dbReference type="Proteomes" id="UP000433883"/>
    </source>
</evidence>
<feature type="compositionally biased region" description="Pro residues" evidence="10">
    <location>
        <begin position="547"/>
        <end position="562"/>
    </location>
</feature>
<dbReference type="AlphaFoldDB" id="A0A8H3VBH6"/>
<feature type="compositionally biased region" description="Gly residues" evidence="10">
    <location>
        <begin position="126"/>
        <end position="139"/>
    </location>
</feature>
<evidence type="ECO:0000256" key="6">
    <source>
        <dbReference type="ARBA" id="ARBA00023163"/>
    </source>
</evidence>
<feature type="region of interest" description="Disordered" evidence="10">
    <location>
        <begin position="1"/>
        <end position="29"/>
    </location>
</feature>
<dbReference type="PANTHER" id="PTHR40621:SF11">
    <property type="entry name" value="TRANSCRIPTION FACTOR KAPC-RELATED"/>
    <property type="match status" value="1"/>
</dbReference>
<feature type="compositionally biased region" description="Low complexity" evidence="10">
    <location>
        <begin position="483"/>
        <end position="493"/>
    </location>
</feature>
<reference evidence="13 14" key="1">
    <citation type="submission" date="2019-11" db="EMBL/GenBank/DDBJ databases">
        <title>Venturia inaequalis Genome Resource.</title>
        <authorList>
            <person name="Lichtner F.J."/>
        </authorList>
    </citation>
    <scope>NUCLEOTIDE SEQUENCE [LARGE SCALE GENOMIC DNA]</scope>
    <source>
        <strain evidence="13">Bline_iso_100314</strain>
    </source>
</reference>